<proteinExistence type="inferred from homology"/>
<dbReference type="Pfam" id="PF00685">
    <property type="entry name" value="Sulfotransfer_1"/>
    <property type="match status" value="1"/>
</dbReference>
<evidence type="ECO:0000313" key="3">
    <source>
        <dbReference type="EMBL" id="ETE56737.1"/>
    </source>
</evidence>
<comment type="similarity">
    <text evidence="1">Belongs to the sulfotransferase 1 family.</text>
</comment>
<dbReference type="Gene3D" id="3.30.420.10">
    <property type="entry name" value="Ribonuclease H-like superfamily/Ribonuclease H"/>
    <property type="match status" value="1"/>
</dbReference>
<keyword evidence="1 3" id="KW-0808">Transferase</keyword>
<protein>
    <recommendedName>
        <fullName evidence="1">Sulfotransferase</fullName>
        <ecNumber evidence="1">2.8.2.-</ecNumber>
    </recommendedName>
</protein>
<dbReference type="InterPro" id="IPR036397">
    <property type="entry name" value="RNaseH_sf"/>
</dbReference>
<dbReference type="AlphaFoldDB" id="V8N5A6"/>
<dbReference type="GO" id="GO:0003676">
    <property type="term" value="F:nucleic acid binding"/>
    <property type="evidence" value="ECO:0007669"/>
    <property type="project" value="InterPro"/>
</dbReference>
<name>V8N5A6_OPHHA</name>
<feature type="non-terminal residue" evidence="3">
    <location>
        <position position="1"/>
    </location>
</feature>
<organism evidence="3 4">
    <name type="scientific">Ophiophagus hannah</name>
    <name type="common">King cobra</name>
    <name type="synonym">Naja hannah</name>
    <dbReference type="NCBI Taxonomy" id="8665"/>
    <lineage>
        <taxon>Eukaryota</taxon>
        <taxon>Metazoa</taxon>
        <taxon>Chordata</taxon>
        <taxon>Craniata</taxon>
        <taxon>Vertebrata</taxon>
        <taxon>Euteleostomi</taxon>
        <taxon>Lepidosauria</taxon>
        <taxon>Squamata</taxon>
        <taxon>Bifurcata</taxon>
        <taxon>Unidentata</taxon>
        <taxon>Episquamata</taxon>
        <taxon>Toxicofera</taxon>
        <taxon>Serpentes</taxon>
        <taxon>Colubroidea</taxon>
        <taxon>Elapidae</taxon>
        <taxon>Elapinae</taxon>
        <taxon>Ophiophagus</taxon>
    </lineage>
</organism>
<dbReference type="OrthoDB" id="205623at2759"/>
<dbReference type="GO" id="GO:0008146">
    <property type="term" value="F:sulfotransferase activity"/>
    <property type="evidence" value="ECO:0007669"/>
    <property type="project" value="InterPro"/>
</dbReference>
<gene>
    <name evidence="3" type="primary">SULT3A1</name>
    <name evidence="3" type="ORF">L345_17551</name>
</gene>
<evidence type="ECO:0000259" key="2">
    <source>
        <dbReference type="Pfam" id="PF00685"/>
    </source>
</evidence>
<dbReference type="InterPro" id="IPR000863">
    <property type="entry name" value="Sulfotransferase_dom"/>
</dbReference>
<dbReference type="InterPro" id="IPR027417">
    <property type="entry name" value="P-loop_NTPase"/>
</dbReference>
<evidence type="ECO:0000313" key="4">
    <source>
        <dbReference type="Proteomes" id="UP000018936"/>
    </source>
</evidence>
<evidence type="ECO:0000256" key="1">
    <source>
        <dbReference type="RuleBase" id="RU361155"/>
    </source>
</evidence>
<feature type="domain" description="Sulfotransferase" evidence="2">
    <location>
        <begin position="21"/>
        <end position="60"/>
    </location>
</feature>
<dbReference type="Proteomes" id="UP000018936">
    <property type="component" value="Unassembled WGS sequence"/>
</dbReference>
<comment type="caution">
    <text evidence="3">The sequence shown here is derived from an EMBL/GenBank/DDBJ whole genome shotgun (WGS) entry which is preliminary data.</text>
</comment>
<dbReference type="EC" id="2.8.2.-" evidence="1"/>
<reference evidence="3 4" key="1">
    <citation type="journal article" date="2013" name="Proc. Natl. Acad. Sci. U.S.A.">
        <title>The king cobra genome reveals dynamic gene evolution and adaptation in the snake venom system.</title>
        <authorList>
            <person name="Vonk F.J."/>
            <person name="Casewell N.R."/>
            <person name="Henkel C.V."/>
            <person name="Heimberg A.M."/>
            <person name="Jansen H.J."/>
            <person name="McCleary R.J."/>
            <person name="Kerkkamp H.M."/>
            <person name="Vos R.A."/>
            <person name="Guerreiro I."/>
            <person name="Calvete J.J."/>
            <person name="Wuster W."/>
            <person name="Woods A.E."/>
            <person name="Logan J.M."/>
            <person name="Harrison R.A."/>
            <person name="Castoe T.A."/>
            <person name="de Koning A.P."/>
            <person name="Pollock D.D."/>
            <person name="Yandell M."/>
            <person name="Calderon D."/>
            <person name="Renjifo C."/>
            <person name="Currier R.B."/>
            <person name="Salgado D."/>
            <person name="Pla D."/>
            <person name="Sanz L."/>
            <person name="Hyder A.S."/>
            <person name="Ribeiro J.M."/>
            <person name="Arntzen J.W."/>
            <person name="van den Thillart G.E."/>
            <person name="Boetzer M."/>
            <person name="Pirovano W."/>
            <person name="Dirks R.P."/>
            <person name="Spaink H.P."/>
            <person name="Duboule D."/>
            <person name="McGlinn E."/>
            <person name="Kini R.M."/>
            <person name="Richardson M.K."/>
        </authorList>
    </citation>
    <scope>NUCLEOTIDE SEQUENCE</scope>
    <source>
        <tissue evidence="3">Blood</tissue>
    </source>
</reference>
<dbReference type="EMBL" id="AZIM01013468">
    <property type="protein sequence ID" value="ETE56737.1"/>
    <property type="molecule type" value="Genomic_DNA"/>
</dbReference>
<sequence>MQQDNDPKHTSKTTTEWLKRERIKVLQWPSQSTIGDWKNLMTVAQNERFDRVFKERMEKLPFKFCWDIQEDPQPISSSGEENNV</sequence>
<keyword evidence="4" id="KW-1185">Reference proteome</keyword>
<accession>V8N5A6</accession>
<dbReference type="SUPFAM" id="SSF52540">
    <property type="entry name" value="P-loop containing nucleoside triphosphate hydrolases"/>
    <property type="match status" value="1"/>
</dbReference>